<dbReference type="RefSeq" id="WP_065319000.1">
    <property type="nucleotide sequence ID" value="NZ_CP017477.1"/>
</dbReference>
<accession>A0A1B8TWZ9</accession>
<dbReference type="AlphaFoldDB" id="A0A1B8TWZ9"/>
<comment type="caution">
    <text evidence="1">The sequence shown here is derived from an EMBL/GenBank/DDBJ whole genome shotgun (WGS) entry which is preliminary data.</text>
</comment>
<name>A0A1B8TWZ9_9FLAO</name>
<proteinExistence type="predicted"/>
<gene>
    <name evidence="1" type="ORF">LPB3_07620</name>
</gene>
<organism evidence="1 2">
    <name type="scientific">Polaribacter vadi</name>
    <dbReference type="NCBI Taxonomy" id="1774273"/>
    <lineage>
        <taxon>Bacteria</taxon>
        <taxon>Pseudomonadati</taxon>
        <taxon>Bacteroidota</taxon>
        <taxon>Flavobacteriia</taxon>
        <taxon>Flavobacteriales</taxon>
        <taxon>Flavobacteriaceae</taxon>
    </lineage>
</organism>
<dbReference type="OrthoDB" id="1441145at2"/>
<reference evidence="2" key="1">
    <citation type="submission" date="2016-02" db="EMBL/GenBank/DDBJ databases">
        <authorList>
            <person name="Shin S.-K."/>
            <person name="Yi H."/>
            <person name="Kim E."/>
        </authorList>
    </citation>
    <scope>NUCLEOTIDE SEQUENCE [LARGE SCALE GENOMIC DNA]</scope>
    <source>
        <strain evidence="2">LPB0003</strain>
    </source>
</reference>
<dbReference type="STRING" id="1774273.LPB03_04875"/>
<evidence type="ECO:0000313" key="1">
    <source>
        <dbReference type="EMBL" id="OBY64251.1"/>
    </source>
</evidence>
<dbReference type="EMBL" id="LSFM01000022">
    <property type="protein sequence ID" value="OBY64251.1"/>
    <property type="molecule type" value="Genomic_DNA"/>
</dbReference>
<sequence>MSTYKNRPKDNYLQEASLEDLYILTESWINDFELYVSEISFLELLINTYFIKLLIYENVEEINELQLDSKKLKKRGVELLENLQFHLSSITEIIEESYYEKNGTLRGQQEFFEDEISYYVESLKIIRYTVYSKIKAIIEEQKSKLLWKYN</sequence>
<evidence type="ECO:0000313" key="2">
    <source>
        <dbReference type="Proteomes" id="UP000092584"/>
    </source>
</evidence>
<keyword evidence="2" id="KW-1185">Reference proteome</keyword>
<dbReference type="Proteomes" id="UP000092584">
    <property type="component" value="Unassembled WGS sequence"/>
</dbReference>
<protein>
    <submittedName>
        <fullName evidence="1">Uncharacterized protein</fullName>
    </submittedName>
</protein>